<evidence type="ECO:0000313" key="3">
    <source>
        <dbReference type="Proteomes" id="UP001189429"/>
    </source>
</evidence>
<name>A0ABN9TYR6_9DINO</name>
<feature type="compositionally biased region" description="Low complexity" evidence="1">
    <location>
        <begin position="174"/>
        <end position="206"/>
    </location>
</feature>
<accession>A0ABN9TYR6</accession>
<comment type="caution">
    <text evidence="2">The sequence shown here is derived from an EMBL/GenBank/DDBJ whole genome shotgun (WGS) entry which is preliminary data.</text>
</comment>
<feature type="region of interest" description="Disordered" evidence="1">
    <location>
        <begin position="132"/>
        <end position="152"/>
    </location>
</feature>
<reference evidence="2" key="1">
    <citation type="submission" date="2023-10" db="EMBL/GenBank/DDBJ databases">
        <authorList>
            <person name="Chen Y."/>
            <person name="Shah S."/>
            <person name="Dougan E. K."/>
            <person name="Thang M."/>
            <person name="Chan C."/>
        </authorList>
    </citation>
    <scope>NUCLEOTIDE SEQUENCE [LARGE SCALE GENOMIC DNA]</scope>
</reference>
<keyword evidence="3" id="KW-1185">Reference proteome</keyword>
<feature type="region of interest" description="Disordered" evidence="1">
    <location>
        <begin position="1"/>
        <end position="28"/>
    </location>
</feature>
<feature type="compositionally biased region" description="Low complexity" evidence="1">
    <location>
        <begin position="9"/>
        <end position="22"/>
    </location>
</feature>
<feature type="non-terminal residue" evidence="2">
    <location>
        <position position="1"/>
    </location>
</feature>
<evidence type="ECO:0008006" key="4">
    <source>
        <dbReference type="Google" id="ProtNLM"/>
    </source>
</evidence>
<proteinExistence type="predicted"/>
<feature type="region of interest" description="Disordered" evidence="1">
    <location>
        <begin position="168"/>
        <end position="206"/>
    </location>
</feature>
<gene>
    <name evidence="2" type="ORF">PCOR1329_LOCUS43467</name>
</gene>
<organism evidence="2 3">
    <name type="scientific">Prorocentrum cordatum</name>
    <dbReference type="NCBI Taxonomy" id="2364126"/>
    <lineage>
        <taxon>Eukaryota</taxon>
        <taxon>Sar</taxon>
        <taxon>Alveolata</taxon>
        <taxon>Dinophyceae</taxon>
        <taxon>Prorocentrales</taxon>
        <taxon>Prorocentraceae</taxon>
        <taxon>Prorocentrum</taxon>
    </lineage>
</organism>
<dbReference type="EMBL" id="CAUYUJ010015225">
    <property type="protein sequence ID" value="CAK0851293.1"/>
    <property type="molecule type" value="Genomic_DNA"/>
</dbReference>
<sequence>ALLAPAPPSASARAQQSTRRALPGACPAVATPRGRRAAAGCGSMYGGAGDSGGAGPDDRLLGDPLDAPALSARAGAPGGAAGGCSGRTFCAGLCSGVLLSVALVAAGASLGGESGPLRGGVVASSSASAGAPERMLEAPPGAGAPEASSGPADGIWHVVESVLRPLAAAGPEGNTSSATTETTTVRSANTSSTQTASGMTTNTSMTTTKVPTTVTTTSATTTLCMTPDDGDGCYNEVIKTMRRIRKNPTSYDDLNAWSSFEEVQDYLYTTKNNKSKCGKSCACERLNTGSKCDQSVIYAMNEGVKQNPEDYSDLAGDATPEDFQSHLSKHVDAANCSMPCRAASWKGDPSLFCWSLAQQTGYEADVMRLQLSKGAGIFGCDSFAVASQDEWTIGQGPGGRVGEVRTIRFQGVEVGVSKDGTAGNAQLFMLAWNVILTRTTILKFDWAIKADPDAVVLVDRLRDHLRPGTGSKSFVRNCNEHPENPEYPMMYGSLEAISKGGLELYRENVDRCVAELAWEDWGEDVFLAKCLDFLGADPIDDFSLSSDGVCLGVDCHDTAAAAFHPFKSPDDWRQCWEAATAGLGGPLPPLP</sequence>
<protein>
    <recommendedName>
        <fullName evidence="4">Protein xylosyltransferase</fullName>
    </recommendedName>
</protein>
<evidence type="ECO:0000256" key="1">
    <source>
        <dbReference type="SAM" id="MobiDB-lite"/>
    </source>
</evidence>
<dbReference type="Proteomes" id="UP001189429">
    <property type="component" value="Unassembled WGS sequence"/>
</dbReference>
<evidence type="ECO:0000313" key="2">
    <source>
        <dbReference type="EMBL" id="CAK0851293.1"/>
    </source>
</evidence>